<sequence>MAVDLDKIASHYLALLTARRSRAILVPIIVIAVIFTLISITDRAYQQPSINIERASETEDITDWSKFAYIQYATSSEHLCNAVMLLQSLHHLKSRADRVLMYAAEMLPDPKDMDGGGSQEGELLVKVRDEYGVKLVPIQVQHGDTADDTRTDSYTKLLAFNQTQYERVIAIDSDTTLLKHVDELFHLPPCPIAMPRAYWLLGNDTTKETFASHFLVIQPDKYEFDRVQRAMKLAAADEYDMELSNKLYHDTAAVLPHWPYTMLSSELCETNHTLYLGPDAKEWDPAVVMSQVGTIRFSDYPVPKPCKYWTADDGQNFIRMEPKCEMKRRKHKNKEGGHDKEEDCSGRDAWRELYADFKARKAVSHQLSSNSFRCVIL</sequence>
<gene>
    <name evidence="2" type="ORF">TRIATDRAFT_161219</name>
</gene>
<protein>
    <recommendedName>
        <fullName evidence="4">Glycosyltransferase family 8 protein</fullName>
    </recommendedName>
</protein>
<dbReference type="Proteomes" id="UP000005426">
    <property type="component" value="Unassembled WGS sequence"/>
</dbReference>
<feature type="transmembrane region" description="Helical" evidence="1">
    <location>
        <begin position="21"/>
        <end position="40"/>
    </location>
</feature>
<dbReference type="Gene3D" id="3.90.550.10">
    <property type="entry name" value="Spore Coat Polysaccharide Biosynthesis Protein SpsA, Chain A"/>
    <property type="match status" value="1"/>
</dbReference>
<dbReference type="GeneID" id="25776576"/>
<evidence type="ECO:0000256" key="1">
    <source>
        <dbReference type="SAM" id="Phobius"/>
    </source>
</evidence>
<dbReference type="PANTHER" id="PTHR11183">
    <property type="entry name" value="GLYCOGENIN SUBFAMILY MEMBER"/>
    <property type="match status" value="1"/>
</dbReference>
<keyword evidence="1" id="KW-1133">Transmembrane helix</keyword>
<evidence type="ECO:0000313" key="2">
    <source>
        <dbReference type="EMBL" id="EHK46217.1"/>
    </source>
</evidence>
<keyword evidence="1" id="KW-0812">Transmembrane</keyword>
<dbReference type="OrthoDB" id="2014201at2759"/>
<keyword evidence="1" id="KW-0472">Membrane</keyword>
<proteinExistence type="predicted"/>
<dbReference type="AlphaFoldDB" id="G9NT15"/>
<evidence type="ECO:0008006" key="4">
    <source>
        <dbReference type="Google" id="ProtNLM"/>
    </source>
</evidence>
<dbReference type="EMBL" id="ABDG02000023">
    <property type="protein sequence ID" value="EHK46217.1"/>
    <property type="molecule type" value="Genomic_DNA"/>
</dbReference>
<dbReference type="STRING" id="452589.G9NT15"/>
<name>G9NT15_HYPAI</name>
<dbReference type="SUPFAM" id="SSF53448">
    <property type="entry name" value="Nucleotide-diphospho-sugar transferases"/>
    <property type="match status" value="1"/>
</dbReference>
<reference evidence="2 3" key="1">
    <citation type="journal article" date="2011" name="Genome Biol.">
        <title>Comparative genome sequence analysis underscores mycoparasitism as the ancestral life style of Trichoderma.</title>
        <authorList>
            <person name="Kubicek C.P."/>
            <person name="Herrera-Estrella A."/>
            <person name="Seidl-Seiboth V."/>
            <person name="Martinez D.A."/>
            <person name="Druzhinina I.S."/>
            <person name="Thon M."/>
            <person name="Zeilinger S."/>
            <person name="Casas-Flores S."/>
            <person name="Horwitz B.A."/>
            <person name="Mukherjee P.K."/>
            <person name="Mukherjee M."/>
            <person name="Kredics L."/>
            <person name="Alcaraz L.D."/>
            <person name="Aerts A."/>
            <person name="Antal Z."/>
            <person name="Atanasova L."/>
            <person name="Cervantes-Badillo M.G."/>
            <person name="Challacombe J."/>
            <person name="Chertkov O."/>
            <person name="McCluskey K."/>
            <person name="Coulpier F."/>
            <person name="Deshpande N."/>
            <person name="von Doehren H."/>
            <person name="Ebbole D.J."/>
            <person name="Esquivel-Naranjo E.U."/>
            <person name="Fekete E."/>
            <person name="Flipphi M."/>
            <person name="Glaser F."/>
            <person name="Gomez-Rodriguez E.Y."/>
            <person name="Gruber S."/>
            <person name="Han C."/>
            <person name="Henrissat B."/>
            <person name="Hermosa R."/>
            <person name="Hernandez-Onate M."/>
            <person name="Karaffa L."/>
            <person name="Kosti I."/>
            <person name="Le Crom S."/>
            <person name="Lindquist E."/>
            <person name="Lucas S."/>
            <person name="Luebeck M."/>
            <person name="Luebeck P.S."/>
            <person name="Margeot A."/>
            <person name="Metz B."/>
            <person name="Misra M."/>
            <person name="Nevalainen H."/>
            <person name="Omann M."/>
            <person name="Packer N."/>
            <person name="Perrone G."/>
            <person name="Uresti-Rivera E.E."/>
            <person name="Salamov A."/>
            <person name="Schmoll M."/>
            <person name="Seiboth B."/>
            <person name="Shapiro H."/>
            <person name="Sukno S."/>
            <person name="Tamayo-Ramos J.A."/>
            <person name="Tisch D."/>
            <person name="Wiest A."/>
            <person name="Wilkinson H.H."/>
            <person name="Zhang M."/>
            <person name="Coutinho P.M."/>
            <person name="Kenerley C.M."/>
            <person name="Monte E."/>
            <person name="Baker S.E."/>
            <person name="Grigoriev I.V."/>
        </authorList>
    </citation>
    <scope>NUCLEOTIDE SEQUENCE [LARGE SCALE GENOMIC DNA]</scope>
    <source>
        <strain evidence="3">ATCC 20476 / IMI 206040</strain>
    </source>
</reference>
<dbReference type="InterPro" id="IPR029044">
    <property type="entry name" value="Nucleotide-diphossugar_trans"/>
</dbReference>
<evidence type="ECO:0000313" key="3">
    <source>
        <dbReference type="Proteomes" id="UP000005426"/>
    </source>
</evidence>
<comment type="caution">
    <text evidence="2">The sequence shown here is derived from an EMBL/GenBank/DDBJ whole genome shotgun (WGS) entry which is preliminary data.</text>
</comment>
<keyword evidence="3" id="KW-1185">Reference proteome</keyword>
<dbReference type="OMA" id="AFNQTDY"/>
<dbReference type="KEGG" id="tatv:25776576"/>
<dbReference type="eggNOG" id="KOG1950">
    <property type="taxonomic scope" value="Eukaryota"/>
</dbReference>
<dbReference type="HOGENOM" id="CLU_034860_1_0_1"/>
<organism evidence="2 3">
    <name type="scientific">Hypocrea atroviridis (strain ATCC 20476 / IMI 206040)</name>
    <name type="common">Trichoderma atroviride</name>
    <dbReference type="NCBI Taxonomy" id="452589"/>
    <lineage>
        <taxon>Eukaryota</taxon>
        <taxon>Fungi</taxon>
        <taxon>Dikarya</taxon>
        <taxon>Ascomycota</taxon>
        <taxon>Pezizomycotina</taxon>
        <taxon>Sordariomycetes</taxon>
        <taxon>Hypocreomycetidae</taxon>
        <taxon>Hypocreales</taxon>
        <taxon>Hypocreaceae</taxon>
        <taxon>Trichoderma</taxon>
    </lineage>
</organism>
<accession>G9NT15</accession>
<dbReference type="InterPro" id="IPR050587">
    <property type="entry name" value="GNT1/Glycosyltrans_8"/>
</dbReference>